<dbReference type="Pfam" id="PF08818">
    <property type="entry name" value="DUF1801"/>
    <property type="match status" value="2"/>
</dbReference>
<dbReference type="Proteomes" id="UP000199532">
    <property type="component" value="Unassembled WGS sequence"/>
</dbReference>
<dbReference type="AlphaFoldDB" id="A0A1H6WRS0"/>
<dbReference type="OrthoDB" id="9811812at2"/>
<dbReference type="STRING" id="408657.SAMN04487995_3587"/>
<protein>
    <submittedName>
        <fullName evidence="2">Uncharacterized conserved protein YdhG, YjbR/CyaY-like superfamily, DUF1801 family</fullName>
    </submittedName>
</protein>
<dbReference type="RefSeq" id="WP_090337469.1">
    <property type="nucleotide sequence ID" value="NZ_FNXY01000005.1"/>
</dbReference>
<reference evidence="2 3" key="1">
    <citation type="submission" date="2016-10" db="EMBL/GenBank/DDBJ databases">
        <authorList>
            <person name="de Groot N.N."/>
        </authorList>
    </citation>
    <scope>NUCLEOTIDE SEQUENCE [LARGE SCALE GENOMIC DNA]</scope>
    <source>
        <strain evidence="2 3">DSM 19938</strain>
    </source>
</reference>
<name>A0A1H6WRS0_9BACT</name>
<gene>
    <name evidence="2" type="ORF">SAMN04487995_3587</name>
</gene>
<evidence type="ECO:0000313" key="3">
    <source>
        <dbReference type="Proteomes" id="UP000199532"/>
    </source>
</evidence>
<proteinExistence type="predicted"/>
<evidence type="ECO:0000259" key="1">
    <source>
        <dbReference type="Pfam" id="PF08818"/>
    </source>
</evidence>
<feature type="domain" description="YdhG-like" evidence="1">
    <location>
        <begin position="20"/>
        <end position="110"/>
    </location>
</feature>
<dbReference type="EMBL" id="FNXY01000005">
    <property type="protein sequence ID" value="SEJ16947.1"/>
    <property type="molecule type" value="Genomic_DNA"/>
</dbReference>
<dbReference type="SUPFAM" id="SSF159888">
    <property type="entry name" value="YdhG-like"/>
    <property type="match status" value="2"/>
</dbReference>
<organism evidence="2 3">
    <name type="scientific">Dyadobacter koreensis</name>
    <dbReference type="NCBI Taxonomy" id="408657"/>
    <lineage>
        <taxon>Bacteria</taxon>
        <taxon>Pseudomonadati</taxon>
        <taxon>Bacteroidota</taxon>
        <taxon>Cytophagia</taxon>
        <taxon>Cytophagales</taxon>
        <taxon>Spirosomataceae</taxon>
        <taxon>Dyadobacter</taxon>
    </lineage>
</organism>
<evidence type="ECO:0000313" key="2">
    <source>
        <dbReference type="EMBL" id="SEJ16947.1"/>
    </source>
</evidence>
<dbReference type="InterPro" id="IPR014922">
    <property type="entry name" value="YdhG-like"/>
</dbReference>
<feature type="domain" description="YdhG-like" evidence="1">
    <location>
        <begin position="150"/>
        <end position="255"/>
    </location>
</feature>
<sequence length="261" mass="29352">MSKNSPEVDQYIASFPPETQKLLKQMRKTIRAAAPDAEEKIGYGIPTLTLNGNLVHYAAYKNHIGFYPAPQGLEEFKEELAGYKGTKGAVQFPLDKPLPLDLITKITKYRIEKNLEKGVTKKKAPAKTTKLSDSEQVSNHIKKLDTALGDTVEAIRQIILNTDKEIAEQIKWNNPSFYYSGEMKPSDPKEYKRDIVVMNLHKGRIMLVLPSGAKVNDTSGLLEGNYEDGRRTVVFKDLEDVKSKEKALQSVLKSWLSLVDK</sequence>
<dbReference type="Gene3D" id="3.90.1150.200">
    <property type="match status" value="2"/>
</dbReference>
<accession>A0A1H6WRS0</accession>
<keyword evidence="3" id="KW-1185">Reference proteome</keyword>